<keyword evidence="2" id="KW-0472">Membrane</keyword>
<dbReference type="Proteomes" id="UP000215506">
    <property type="component" value="Unassembled WGS sequence"/>
</dbReference>
<accession>A0A231HBL4</accession>
<dbReference type="RefSeq" id="WP_039781448.1">
    <property type="nucleotide sequence ID" value="NZ_JAAXOR010000005.1"/>
</dbReference>
<evidence type="ECO:0000259" key="3">
    <source>
        <dbReference type="Pfam" id="PF18914"/>
    </source>
</evidence>
<reference evidence="4 5" key="1">
    <citation type="submission" date="2017-07" db="EMBL/GenBank/DDBJ databases">
        <title>First draft Genome Sequence of Nocardia cerradoensis isolated from human infection.</title>
        <authorList>
            <person name="Carrasco G."/>
        </authorList>
    </citation>
    <scope>NUCLEOTIDE SEQUENCE [LARGE SCALE GENOMIC DNA]</scope>
    <source>
        <strain evidence="4 5">CNM20130759</strain>
    </source>
</reference>
<feature type="region of interest" description="Disordered" evidence="1">
    <location>
        <begin position="106"/>
        <end position="130"/>
    </location>
</feature>
<protein>
    <recommendedName>
        <fullName evidence="3">DUF5666 domain-containing protein</fullName>
    </recommendedName>
</protein>
<evidence type="ECO:0000256" key="2">
    <source>
        <dbReference type="SAM" id="Phobius"/>
    </source>
</evidence>
<organism evidence="4 5">
    <name type="scientific">Nocardia cerradoensis</name>
    <dbReference type="NCBI Taxonomy" id="85688"/>
    <lineage>
        <taxon>Bacteria</taxon>
        <taxon>Bacillati</taxon>
        <taxon>Actinomycetota</taxon>
        <taxon>Actinomycetes</taxon>
        <taxon>Mycobacteriales</taxon>
        <taxon>Nocardiaceae</taxon>
        <taxon>Nocardia</taxon>
    </lineage>
</organism>
<dbReference type="InterPro" id="IPR043724">
    <property type="entry name" value="DUF5666"/>
</dbReference>
<gene>
    <name evidence="4" type="ORF">B7C42_01101</name>
</gene>
<feature type="compositionally biased region" description="Low complexity" evidence="1">
    <location>
        <begin position="175"/>
        <end position="192"/>
    </location>
</feature>
<evidence type="ECO:0000256" key="1">
    <source>
        <dbReference type="SAM" id="MobiDB-lite"/>
    </source>
</evidence>
<evidence type="ECO:0000313" key="4">
    <source>
        <dbReference type="EMBL" id="OXR46136.1"/>
    </source>
</evidence>
<dbReference type="Pfam" id="PF18914">
    <property type="entry name" value="DUF5666"/>
    <property type="match status" value="1"/>
</dbReference>
<proteinExistence type="predicted"/>
<dbReference type="AlphaFoldDB" id="A0A231HBL4"/>
<comment type="caution">
    <text evidence="4">The sequence shown here is derived from an EMBL/GenBank/DDBJ whole genome shotgun (WGS) entry which is preliminary data.</text>
</comment>
<keyword evidence="2" id="KW-0812">Transmembrane</keyword>
<feature type="domain" description="DUF5666" evidence="3">
    <location>
        <begin position="223"/>
        <end position="285"/>
    </location>
</feature>
<keyword evidence="5" id="KW-1185">Reference proteome</keyword>
<dbReference type="EMBL" id="NGAF01000002">
    <property type="protein sequence ID" value="OXR46136.1"/>
    <property type="molecule type" value="Genomic_DNA"/>
</dbReference>
<feature type="transmembrane region" description="Helical" evidence="2">
    <location>
        <begin position="147"/>
        <end position="171"/>
    </location>
</feature>
<sequence>MTNPSDPWAQRPDSPDTPTEKLGASGRHPDDGASHTTEYSEAYGQSPEPYESTRPYGHPGPYEHTAPYEFPSHPEYQGRYFEQSPGPNATRELPPYDGQWGAYESGYSEPGDYPPYGSGAPGTTAPQGAVGPTGLPVEPPRRSRTGLWIALTAAVFVLVVLGGIAAGLLLAGNDSSSSDAAATGRPAPTRVPVVPPNPSGGAKPSLPQLPGLGDIDGLGATMGTVNSNDGTTIMLQSLLGNSVTVHTDADTQVISMGTGKVSDLKQGDMVVVQGDKNPDGSIKAKIIISTQLPR</sequence>
<keyword evidence="2" id="KW-1133">Transmembrane helix</keyword>
<feature type="region of interest" description="Disordered" evidence="1">
    <location>
        <begin position="1"/>
        <end position="94"/>
    </location>
</feature>
<feature type="region of interest" description="Disordered" evidence="1">
    <location>
        <begin position="175"/>
        <end position="207"/>
    </location>
</feature>
<evidence type="ECO:0000313" key="5">
    <source>
        <dbReference type="Proteomes" id="UP000215506"/>
    </source>
</evidence>
<name>A0A231HBL4_9NOCA</name>